<dbReference type="PANTHER" id="PTHR43301">
    <property type="entry name" value="ARABINAN ENDO-1,5-ALPHA-L-ARABINOSIDASE"/>
    <property type="match status" value="1"/>
</dbReference>
<dbReference type="EMBL" id="LAEV01001567">
    <property type="protein sequence ID" value="KKA27803.1"/>
    <property type="molecule type" value="Genomic_DNA"/>
</dbReference>
<name>A0A0F4ZD74_9PEZI</name>
<evidence type="ECO:0000256" key="9">
    <source>
        <dbReference type="PIRSR" id="PIRSR606710-2"/>
    </source>
</evidence>
<evidence type="ECO:0000256" key="4">
    <source>
        <dbReference type="ARBA" id="ARBA00012586"/>
    </source>
</evidence>
<accession>A0A0F4ZD74</accession>
<keyword evidence="6 7" id="KW-0326">Glycosidase</keyword>
<dbReference type="PIRSF" id="PIRSF026534">
    <property type="entry name" value="Endo_alpha-L-arabinosidase"/>
    <property type="match status" value="1"/>
</dbReference>
<dbReference type="GO" id="GO:0031222">
    <property type="term" value="P:arabinan catabolic process"/>
    <property type="evidence" value="ECO:0007669"/>
    <property type="project" value="UniProtKB-UniPathway"/>
</dbReference>
<evidence type="ECO:0000313" key="12">
    <source>
        <dbReference type="Proteomes" id="UP000033483"/>
    </source>
</evidence>
<evidence type="ECO:0000256" key="6">
    <source>
        <dbReference type="ARBA" id="ARBA00023295"/>
    </source>
</evidence>
<evidence type="ECO:0000256" key="8">
    <source>
        <dbReference type="PIRSR" id="PIRSR606710-1"/>
    </source>
</evidence>
<comment type="pathway">
    <text evidence="2 7">Glycan metabolism; L-arabinan degradation.</text>
</comment>
<evidence type="ECO:0000256" key="2">
    <source>
        <dbReference type="ARBA" id="ARBA00004834"/>
    </source>
</evidence>
<feature type="chain" id="PRO_5002482699" description="Arabinan endo-1,5-alpha-L-arabinosidase" evidence="10">
    <location>
        <begin position="19"/>
        <end position="322"/>
    </location>
</feature>
<dbReference type="Gene3D" id="2.115.10.20">
    <property type="entry name" value="Glycosyl hydrolase domain, family 43"/>
    <property type="match status" value="1"/>
</dbReference>
<dbReference type="AlphaFoldDB" id="A0A0F4ZD74"/>
<feature type="site" description="Important for catalytic activity, responsible for pKa modulation of the active site Glu and correct orientation of both the proton donor and substrate" evidence="9">
    <location>
        <position position="148"/>
    </location>
</feature>
<evidence type="ECO:0000256" key="3">
    <source>
        <dbReference type="ARBA" id="ARBA00009865"/>
    </source>
</evidence>
<dbReference type="SUPFAM" id="SSF75005">
    <property type="entry name" value="Arabinanase/levansucrase/invertase"/>
    <property type="match status" value="1"/>
</dbReference>
<dbReference type="UniPathway" id="UPA00667"/>
<keyword evidence="5 7" id="KW-0378">Hydrolase</keyword>
<comment type="similarity">
    <text evidence="3 7">Belongs to the glycosyl hydrolase 43 family.</text>
</comment>
<evidence type="ECO:0000256" key="10">
    <source>
        <dbReference type="SAM" id="SignalP"/>
    </source>
</evidence>
<organism evidence="11 12">
    <name type="scientific">Thielaviopsis punctulata</name>
    <dbReference type="NCBI Taxonomy" id="72032"/>
    <lineage>
        <taxon>Eukaryota</taxon>
        <taxon>Fungi</taxon>
        <taxon>Dikarya</taxon>
        <taxon>Ascomycota</taxon>
        <taxon>Pezizomycotina</taxon>
        <taxon>Sordariomycetes</taxon>
        <taxon>Hypocreomycetidae</taxon>
        <taxon>Microascales</taxon>
        <taxon>Ceratocystidaceae</taxon>
        <taxon>Thielaviopsis</taxon>
    </lineage>
</organism>
<protein>
    <recommendedName>
        <fullName evidence="4 7">Arabinan endo-1,5-alpha-L-arabinosidase</fullName>
        <ecNumber evidence="4 7">3.2.1.99</ecNumber>
    </recommendedName>
</protein>
<dbReference type="OrthoDB" id="195678at2759"/>
<proteinExistence type="inferred from homology"/>
<dbReference type="InterPro" id="IPR050727">
    <property type="entry name" value="GH43_arabinanases"/>
</dbReference>
<keyword evidence="10" id="KW-0732">Signal</keyword>
<sequence>MVSFSLLASSAFVALASAYAYPGACSGICNDSHDPSLIIDSAGTYWRFSTGNKISVYSAPALVGPWTHRGSALPQGSSINLPGKDDLWAPDVIKVGNTYYLFYSVSTFGSQDSAIGVATSTTLEPGSWTDHGSSGVASKSGKPYNAIDPAVTKVGNDYYMTFGSFWKDIYQVKMANPPLKTASGVSSSQVSYDPVTTAEEGSFLYQYGSYWYLFYSKGQCCNYVPTKPAPGKEYKIMVCRSTSATGPFVDESGEKCTSGGGTPVLESHGWLYGPGGQGVMTDPKEGPVLYYHYVDTRIGYADGQKKLGWNKLDFSSGWPVAL</sequence>
<evidence type="ECO:0000256" key="5">
    <source>
        <dbReference type="ARBA" id="ARBA00022801"/>
    </source>
</evidence>
<gene>
    <name evidence="11" type="ORF">TD95_003934</name>
</gene>
<dbReference type="PANTHER" id="PTHR43301:SF3">
    <property type="entry name" value="ARABINAN ENDO-1,5-ALPHA-L-ARABINOSIDASE A-RELATED"/>
    <property type="match status" value="1"/>
</dbReference>
<dbReference type="InterPro" id="IPR016840">
    <property type="entry name" value="Glyco_hydro_43_endo_a_Ara-ase"/>
</dbReference>
<reference evidence="11 12" key="1">
    <citation type="submission" date="2015-03" db="EMBL/GenBank/DDBJ databases">
        <authorList>
            <person name="Radwan O."/>
            <person name="Al-Naeli F.A."/>
            <person name="Rendon G.A."/>
            <person name="Fields C."/>
        </authorList>
    </citation>
    <scope>NUCLEOTIDE SEQUENCE [LARGE SCALE GENOMIC DNA]</scope>
    <source>
        <strain evidence="11">CR-DP1</strain>
    </source>
</reference>
<evidence type="ECO:0000256" key="1">
    <source>
        <dbReference type="ARBA" id="ARBA00000375"/>
    </source>
</evidence>
<dbReference type="Proteomes" id="UP000033483">
    <property type="component" value="Unassembled WGS sequence"/>
</dbReference>
<evidence type="ECO:0000256" key="7">
    <source>
        <dbReference type="PIRNR" id="PIRNR026534"/>
    </source>
</evidence>
<feature type="active site" description="Proton donor" evidence="8">
    <location>
        <position position="200"/>
    </location>
</feature>
<feature type="active site" description="Proton acceptor" evidence="8">
    <location>
        <position position="34"/>
    </location>
</feature>
<comment type="catalytic activity">
    <reaction evidence="1 7">
        <text>Endohydrolysis of (1-&gt;5)-alpha-arabinofuranosidic linkages in (1-&gt;5)-arabinans.</text>
        <dbReference type="EC" id="3.2.1.99"/>
    </reaction>
</comment>
<dbReference type="GO" id="GO:0046558">
    <property type="term" value="F:arabinan endo-1,5-alpha-L-arabinosidase activity"/>
    <property type="evidence" value="ECO:0007669"/>
    <property type="project" value="UniProtKB-EC"/>
</dbReference>
<dbReference type="Pfam" id="PF04616">
    <property type="entry name" value="Glyco_hydro_43"/>
    <property type="match status" value="1"/>
</dbReference>
<feature type="signal peptide" evidence="10">
    <location>
        <begin position="1"/>
        <end position="18"/>
    </location>
</feature>
<comment type="caution">
    <text evidence="11">The sequence shown here is derived from an EMBL/GenBank/DDBJ whole genome shotgun (WGS) entry which is preliminary data.</text>
</comment>
<dbReference type="CDD" id="cd18831">
    <property type="entry name" value="GH43_AnAbnA-like"/>
    <property type="match status" value="1"/>
</dbReference>
<dbReference type="InterPro" id="IPR023296">
    <property type="entry name" value="Glyco_hydro_beta-prop_sf"/>
</dbReference>
<evidence type="ECO:0000313" key="11">
    <source>
        <dbReference type="EMBL" id="KKA27803.1"/>
    </source>
</evidence>
<keyword evidence="12" id="KW-1185">Reference proteome</keyword>
<dbReference type="EC" id="3.2.1.99" evidence="4 7"/>
<dbReference type="InterPro" id="IPR006710">
    <property type="entry name" value="Glyco_hydro_43"/>
</dbReference>